<dbReference type="OrthoDB" id="9813254at2"/>
<proteinExistence type="predicted"/>
<evidence type="ECO:0000313" key="3">
    <source>
        <dbReference type="Proteomes" id="UP000321935"/>
    </source>
</evidence>
<feature type="region of interest" description="Disordered" evidence="1">
    <location>
        <begin position="378"/>
        <end position="397"/>
    </location>
</feature>
<evidence type="ECO:0000313" key="2">
    <source>
        <dbReference type="EMBL" id="TXE13361.1"/>
    </source>
</evidence>
<protein>
    <submittedName>
        <fullName evidence="2">Tol-pal system protein YbgF</fullName>
    </submittedName>
</protein>
<dbReference type="SUPFAM" id="SSF48452">
    <property type="entry name" value="TPR-like"/>
    <property type="match status" value="1"/>
</dbReference>
<dbReference type="AlphaFoldDB" id="A0A5C7AXY3"/>
<gene>
    <name evidence="2" type="ORF">ESV85_05115</name>
</gene>
<accession>A0A5C7AXY3</accession>
<dbReference type="Gene3D" id="1.25.40.10">
    <property type="entry name" value="Tetratricopeptide repeat domain"/>
    <property type="match status" value="1"/>
</dbReference>
<dbReference type="RefSeq" id="WP_146915399.1">
    <property type="nucleotide sequence ID" value="NZ_VORW01000002.1"/>
</dbReference>
<comment type="caution">
    <text evidence="2">The sequence shown here is derived from an EMBL/GenBank/DDBJ whole genome shotgun (WGS) entry which is preliminary data.</text>
</comment>
<name>A0A5C7AXY3_9BACT</name>
<feature type="compositionally biased region" description="Basic and acidic residues" evidence="1">
    <location>
        <begin position="384"/>
        <end position="397"/>
    </location>
</feature>
<evidence type="ECO:0000256" key="1">
    <source>
        <dbReference type="SAM" id="MobiDB-lite"/>
    </source>
</evidence>
<organism evidence="2 3">
    <name type="scientific">Algoriphagus aquimarinus</name>
    <dbReference type="NCBI Taxonomy" id="237018"/>
    <lineage>
        <taxon>Bacteria</taxon>
        <taxon>Pseudomonadati</taxon>
        <taxon>Bacteroidota</taxon>
        <taxon>Cytophagia</taxon>
        <taxon>Cytophagales</taxon>
        <taxon>Cyclobacteriaceae</taxon>
        <taxon>Algoriphagus</taxon>
    </lineage>
</organism>
<dbReference type="Proteomes" id="UP000321935">
    <property type="component" value="Unassembled WGS sequence"/>
</dbReference>
<reference evidence="2 3" key="1">
    <citation type="submission" date="2019-08" db="EMBL/GenBank/DDBJ databases">
        <title>Genomes sequence of Algoriphagus aquimarinus ACAM450.</title>
        <authorList>
            <person name="Bowman J.P."/>
        </authorList>
    </citation>
    <scope>NUCLEOTIDE SEQUENCE [LARGE SCALE GENOMIC DNA]</scope>
    <source>
        <strain evidence="2 3">ACAM 450</strain>
    </source>
</reference>
<dbReference type="EMBL" id="VORW01000002">
    <property type="protein sequence ID" value="TXE13361.1"/>
    <property type="molecule type" value="Genomic_DNA"/>
</dbReference>
<sequence length="397" mass="46284">MLARVAVILSIWLGGFGIVQAQEAESDSVIIAHSKYLLLDKGLQFRITKAINSMYNFDFPTAERDYAVLAIQYPNHPLPEFLVALGYWWRIEVDVTNEKYDATFVKYLDRAISKAEVMFDEDEENKEAAFFLAAGYGFQARLYSERKSWTKAAWAGRNALKYMDLSRGEEEFNPELLLGDALFNYFSQWIPENYPLLKPIMALFPKGNKKLGLQQLEQVASNAFYTRVEAQYFLFRLYASEEKEPLKALQISEYLISKFPNNPYFHRSYARHLYAVGRWTEAVEQSKEILERIDAKQTGYESNSGRYAAFYIAQFNERMGDRVEAKKYYLKTLSFGEESESQESGYYLHSLLQLGKFATEEKNKPLAKKYFKEVKKYAKRKHPAHQEARDYIKKNKL</sequence>
<dbReference type="InterPro" id="IPR011990">
    <property type="entry name" value="TPR-like_helical_dom_sf"/>
</dbReference>